<evidence type="ECO:0000256" key="4">
    <source>
        <dbReference type="ARBA" id="ARBA00023002"/>
    </source>
</evidence>
<comment type="caution">
    <text evidence="9">The sequence shown here is derived from an EMBL/GenBank/DDBJ whole genome shotgun (WGS) entry which is preliminary data.</text>
</comment>
<keyword evidence="10" id="KW-1185">Reference proteome</keyword>
<evidence type="ECO:0000259" key="8">
    <source>
        <dbReference type="Pfam" id="PF03460"/>
    </source>
</evidence>
<evidence type="ECO:0000313" key="10">
    <source>
        <dbReference type="Proteomes" id="UP000290759"/>
    </source>
</evidence>
<feature type="domain" description="Nitrite/Sulfite reductase ferredoxin-like" evidence="8">
    <location>
        <begin position="274"/>
        <end position="331"/>
    </location>
</feature>
<evidence type="ECO:0000256" key="7">
    <source>
        <dbReference type="SAM" id="MobiDB-lite"/>
    </source>
</evidence>
<feature type="region of interest" description="Disordered" evidence="7">
    <location>
        <begin position="241"/>
        <end position="262"/>
    </location>
</feature>
<dbReference type="OrthoDB" id="7459360at2"/>
<dbReference type="NCBIfam" id="TIGR02435">
    <property type="entry name" value="CobG"/>
    <property type="match status" value="1"/>
</dbReference>
<dbReference type="Proteomes" id="UP000290759">
    <property type="component" value="Unassembled WGS sequence"/>
</dbReference>
<keyword evidence="3" id="KW-0479">Metal-binding</keyword>
<evidence type="ECO:0000256" key="2">
    <source>
        <dbReference type="ARBA" id="ARBA00022617"/>
    </source>
</evidence>
<gene>
    <name evidence="9" type="primary">cobG</name>
    <name evidence="9" type="ORF">D3273_16310</name>
</gene>
<dbReference type="SUPFAM" id="SSF55124">
    <property type="entry name" value="Nitrite/Sulfite reductase N-terminal domain-like"/>
    <property type="match status" value="2"/>
</dbReference>
<feature type="domain" description="Nitrite/Sulfite reductase ferredoxin-like" evidence="8">
    <location>
        <begin position="30"/>
        <end position="92"/>
    </location>
</feature>
<keyword evidence="6" id="KW-0411">Iron-sulfur</keyword>
<dbReference type="InterPro" id="IPR012798">
    <property type="entry name" value="Cbl_synth_CobG-like"/>
</dbReference>
<dbReference type="InterPro" id="IPR005117">
    <property type="entry name" value="NiRdtase/SiRdtase_haem-b_fer"/>
</dbReference>
<dbReference type="InterPro" id="IPR051329">
    <property type="entry name" value="NIR_SIR_4Fe-4S"/>
</dbReference>
<dbReference type="Pfam" id="PF03460">
    <property type="entry name" value="NIR_SIR_ferr"/>
    <property type="match status" value="2"/>
</dbReference>
<evidence type="ECO:0000256" key="1">
    <source>
        <dbReference type="ARBA" id="ARBA00022485"/>
    </source>
</evidence>
<dbReference type="GO" id="GO:0043818">
    <property type="term" value="F:precorrin-3B synthase activity"/>
    <property type="evidence" value="ECO:0007669"/>
    <property type="project" value="UniProtKB-EC"/>
</dbReference>
<dbReference type="AlphaFoldDB" id="A0A4Q2U3M3"/>
<dbReference type="SUPFAM" id="SSF56014">
    <property type="entry name" value="Nitrite and sulphite reductase 4Fe-4S domain-like"/>
    <property type="match status" value="2"/>
</dbReference>
<evidence type="ECO:0000313" key="9">
    <source>
        <dbReference type="EMBL" id="RYC30932.1"/>
    </source>
</evidence>
<dbReference type="EC" id="1.14.13.83" evidence="9"/>
<keyword evidence="1" id="KW-0004">4Fe-4S</keyword>
<evidence type="ECO:0000256" key="5">
    <source>
        <dbReference type="ARBA" id="ARBA00023004"/>
    </source>
</evidence>
<dbReference type="InterPro" id="IPR036136">
    <property type="entry name" value="Nit/Sulf_reduc_fer-like_dom_sf"/>
</dbReference>
<dbReference type="EMBL" id="QYBB01000019">
    <property type="protein sequence ID" value="RYC30932.1"/>
    <property type="molecule type" value="Genomic_DNA"/>
</dbReference>
<dbReference type="InterPro" id="IPR045854">
    <property type="entry name" value="NO2/SO3_Rdtase_4Fe4S_sf"/>
</dbReference>
<evidence type="ECO:0000256" key="6">
    <source>
        <dbReference type="ARBA" id="ARBA00023014"/>
    </source>
</evidence>
<dbReference type="GO" id="GO:0046872">
    <property type="term" value="F:metal ion binding"/>
    <property type="evidence" value="ECO:0007669"/>
    <property type="project" value="UniProtKB-KW"/>
</dbReference>
<name>A0A4Q2U3M3_9HYPH</name>
<dbReference type="Gene3D" id="3.30.413.10">
    <property type="entry name" value="Sulfite Reductase Hemoprotein, domain 1"/>
    <property type="match status" value="2"/>
</dbReference>
<reference evidence="9 10" key="2">
    <citation type="submission" date="2019-02" db="EMBL/GenBank/DDBJ databases">
        <title>'Lichenibacterium ramalinii' gen. nov. sp. nov., 'Lichenibacterium minor' gen. nov. sp. nov.</title>
        <authorList>
            <person name="Pankratov T."/>
        </authorList>
    </citation>
    <scope>NUCLEOTIDE SEQUENCE [LARGE SCALE GENOMIC DNA]</scope>
    <source>
        <strain evidence="9 10">RmlP026</strain>
    </source>
</reference>
<evidence type="ECO:0000256" key="3">
    <source>
        <dbReference type="ARBA" id="ARBA00022723"/>
    </source>
</evidence>
<keyword evidence="4 9" id="KW-0560">Oxidoreductase</keyword>
<dbReference type="Gene3D" id="3.90.480.10">
    <property type="entry name" value="Sulfite Reductase Hemoprotein,Domain 2"/>
    <property type="match status" value="1"/>
</dbReference>
<keyword evidence="5" id="KW-0408">Iron</keyword>
<organism evidence="9 10">
    <name type="scientific">Lichenibacterium minor</name>
    <dbReference type="NCBI Taxonomy" id="2316528"/>
    <lineage>
        <taxon>Bacteria</taxon>
        <taxon>Pseudomonadati</taxon>
        <taxon>Pseudomonadota</taxon>
        <taxon>Alphaproteobacteria</taxon>
        <taxon>Hyphomicrobiales</taxon>
        <taxon>Lichenihabitantaceae</taxon>
        <taxon>Lichenibacterium</taxon>
    </lineage>
</organism>
<protein>
    <submittedName>
        <fullName evidence="9">Precorrin-3B synthase</fullName>
        <ecNumber evidence="9">1.14.13.83</ecNumber>
    </submittedName>
</protein>
<dbReference type="PANTHER" id="PTHR32439">
    <property type="entry name" value="FERREDOXIN--NITRITE REDUCTASE, CHLOROPLASTIC"/>
    <property type="match status" value="1"/>
</dbReference>
<accession>A0A4Q2U3M3</accession>
<dbReference type="GO" id="GO:0051539">
    <property type="term" value="F:4 iron, 4 sulfur cluster binding"/>
    <property type="evidence" value="ECO:0007669"/>
    <property type="project" value="UniProtKB-KW"/>
</dbReference>
<dbReference type="RefSeq" id="WP_129227957.1">
    <property type="nucleotide sequence ID" value="NZ_QYBB01000019.1"/>
</dbReference>
<proteinExistence type="predicted"/>
<reference evidence="9 10" key="1">
    <citation type="submission" date="2018-12" db="EMBL/GenBank/DDBJ databases">
        <authorList>
            <person name="Grouzdev D.S."/>
            <person name="Krutkina M.S."/>
        </authorList>
    </citation>
    <scope>NUCLEOTIDE SEQUENCE [LARGE SCALE GENOMIC DNA]</scope>
    <source>
        <strain evidence="9 10">RmlP026</strain>
    </source>
</reference>
<dbReference type="PANTHER" id="PTHR32439:SF9">
    <property type="entry name" value="BLR3264 PROTEIN"/>
    <property type="match status" value="1"/>
</dbReference>
<sequence length="443" mass="43613">MRGHASSSAAGAPAALRVGWCPGALRPMMSRDGLIVRVKPRGMALRVDRASGIAAAALRHGNGLIDLTARANLQIRGVTEASLPPLTVELDALGLLDADVGAEARRNVVASPLMGLDPSSAFDVRPAVAALEAALAGAAGLDALPSKFGFAVSDGGATALDGVSADVRFEALPGGRFAVRLDGQGGAEASCAAGAVAEVALRLARAFVEASASDGALHRMRDLVASAGAGAVLGGAGVDGPDPAASLSPRSPGDGENAAATRPRRVGRLAVADTLGVAAPFGRLDALRLDALARAAARAGAVELRLTPWRAVLVPGVDPAALDGLAAECAAAGWIVDPSDPRLRVAACAGAPGCGRGTTPVLDDAAGLAGLLGPGGGGIALHVSGCAKGCAHPAAAPLTLVASGGRYALVAAGTASDAPVAAGLDAAEARRLLETLLHLDRRP</sequence>
<keyword evidence="2" id="KW-0349">Heme</keyword>